<dbReference type="PANTHER" id="PTHR30153">
    <property type="entry name" value="REPLICATIVE DNA HELICASE DNAB"/>
    <property type="match status" value="1"/>
</dbReference>
<sequence length="461" mass="52551">MALYNLYAEQSVLGSILIEPESILVANQFNLCVNDFFHPQHKIIYNCIKKMHDSGDAIDFVTLKHNLEKADFLEKAGGVSYFTSLTSAVPTTKNIYYHIKILKELATKRNIYNLISDRAKTIKKMDGQDMIKLANEVKATVLDSPCVDDLFVDASDISLDTTPSPSIETGFAPLDAATSGGLNFGTLTVLTGSPWSGKSTFLNQILANALSLGFNSFLYSGELTAQMALDWFYKTVANPIHLSFGVNSFGKTIKVTDEGVIQINKWLKNKLFLFSKNAQADETNISTVIEFLAVKKDVKLFVLENLMTIECSGSDKYEKQINVIKSLKNLAKHYNIVIILVAHSNKKLNHAPRTPCFWYIRSQWNRKLIRLYPKCNKRQRCRKRNDNTTFEKQNHRTNQKTPSTKIQPRPQAILYRFQTRARTWLRVWWSIWTRLLRHDLTTTTQIHIQKHGPPLCVALQL</sequence>
<keyword evidence="2" id="KW-0235">DNA replication</keyword>
<name>W1WA61_9ZZZZ</name>
<evidence type="ECO:0000256" key="5">
    <source>
        <dbReference type="ARBA" id="ARBA00022806"/>
    </source>
</evidence>
<proteinExistence type="inferred from homology"/>
<evidence type="ECO:0000256" key="10">
    <source>
        <dbReference type="ARBA" id="ARBA00048954"/>
    </source>
</evidence>
<comment type="caution">
    <text evidence="13">The sequence shown here is derived from an EMBL/GenBank/DDBJ whole genome shotgun (WGS) entry which is preliminary data.</text>
</comment>
<feature type="domain" description="DNA helicase DnaB-like N-terminal" evidence="11">
    <location>
        <begin position="3"/>
        <end position="104"/>
    </location>
</feature>
<evidence type="ECO:0000256" key="8">
    <source>
        <dbReference type="ARBA" id="ARBA00023235"/>
    </source>
</evidence>
<dbReference type="GO" id="GO:0016787">
    <property type="term" value="F:hydrolase activity"/>
    <property type="evidence" value="ECO:0007669"/>
    <property type="project" value="UniProtKB-KW"/>
</dbReference>
<dbReference type="AlphaFoldDB" id="W1WA61"/>
<dbReference type="InterPro" id="IPR016136">
    <property type="entry name" value="DNA_helicase_N/primase_C"/>
</dbReference>
<evidence type="ECO:0000256" key="1">
    <source>
        <dbReference type="ARBA" id="ARBA00008428"/>
    </source>
</evidence>
<comment type="catalytic activity">
    <reaction evidence="10">
        <text>ATP + H2O = ADP + phosphate + H(+)</text>
        <dbReference type="Rhea" id="RHEA:13065"/>
        <dbReference type="ChEBI" id="CHEBI:15377"/>
        <dbReference type="ChEBI" id="CHEBI:15378"/>
        <dbReference type="ChEBI" id="CHEBI:30616"/>
        <dbReference type="ChEBI" id="CHEBI:43474"/>
        <dbReference type="ChEBI" id="CHEBI:456216"/>
        <dbReference type="EC" id="5.6.2.3"/>
    </reaction>
</comment>
<dbReference type="GO" id="GO:0006260">
    <property type="term" value="P:DNA replication"/>
    <property type="evidence" value="ECO:0007669"/>
    <property type="project" value="UniProtKB-KW"/>
</dbReference>
<dbReference type="SUPFAM" id="SSF48024">
    <property type="entry name" value="N-terminal domain of DnaB helicase"/>
    <property type="match status" value="1"/>
</dbReference>
<evidence type="ECO:0000256" key="3">
    <source>
        <dbReference type="ARBA" id="ARBA00022741"/>
    </source>
</evidence>
<dbReference type="InterPro" id="IPR036185">
    <property type="entry name" value="DNA_heli_DnaB-like_N_sf"/>
</dbReference>
<dbReference type="InterPro" id="IPR007694">
    <property type="entry name" value="DNA_helicase_DnaB-like_C"/>
</dbReference>
<dbReference type="SUPFAM" id="SSF52540">
    <property type="entry name" value="P-loop containing nucleoside triphosphate hydrolases"/>
    <property type="match status" value="1"/>
</dbReference>
<dbReference type="Gene3D" id="3.40.50.300">
    <property type="entry name" value="P-loop containing nucleotide triphosphate hydrolases"/>
    <property type="match status" value="1"/>
</dbReference>
<evidence type="ECO:0000256" key="7">
    <source>
        <dbReference type="ARBA" id="ARBA00023125"/>
    </source>
</evidence>
<dbReference type="Gene3D" id="1.10.860.10">
    <property type="entry name" value="DNAb Helicase, Chain A"/>
    <property type="match status" value="1"/>
</dbReference>
<accession>W1WA61</accession>
<dbReference type="PANTHER" id="PTHR30153:SF2">
    <property type="entry name" value="REPLICATIVE DNA HELICASE"/>
    <property type="match status" value="1"/>
</dbReference>
<evidence type="ECO:0000256" key="2">
    <source>
        <dbReference type="ARBA" id="ARBA00022705"/>
    </source>
</evidence>
<feature type="domain" description="SF4 helicase" evidence="12">
    <location>
        <begin position="167"/>
        <end position="349"/>
    </location>
</feature>
<keyword evidence="8" id="KW-0413">Isomerase</keyword>
<keyword evidence="6" id="KW-0067">ATP-binding</keyword>
<comment type="similarity">
    <text evidence="1">Belongs to the helicase family. DnaB subfamily.</text>
</comment>
<dbReference type="EC" id="5.6.2.3" evidence="9"/>
<keyword evidence="5" id="KW-0347">Helicase</keyword>
<evidence type="ECO:0000259" key="11">
    <source>
        <dbReference type="Pfam" id="PF00772"/>
    </source>
</evidence>
<keyword evidence="3" id="KW-0547">Nucleotide-binding</keyword>
<evidence type="ECO:0000256" key="6">
    <source>
        <dbReference type="ARBA" id="ARBA00022840"/>
    </source>
</evidence>
<organism evidence="13">
    <name type="scientific">human gut metagenome</name>
    <dbReference type="NCBI Taxonomy" id="408170"/>
    <lineage>
        <taxon>unclassified sequences</taxon>
        <taxon>metagenomes</taxon>
        <taxon>organismal metagenomes</taxon>
    </lineage>
</organism>
<dbReference type="GO" id="GO:0005829">
    <property type="term" value="C:cytosol"/>
    <property type="evidence" value="ECO:0007669"/>
    <property type="project" value="TreeGrafter"/>
</dbReference>
<dbReference type="GO" id="GO:0003677">
    <property type="term" value="F:DNA binding"/>
    <property type="evidence" value="ECO:0007669"/>
    <property type="project" value="UniProtKB-KW"/>
</dbReference>
<dbReference type="InterPro" id="IPR027417">
    <property type="entry name" value="P-loop_NTPase"/>
</dbReference>
<dbReference type="GO" id="GO:0005524">
    <property type="term" value="F:ATP binding"/>
    <property type="evidence" value="ECO:0007669"/>
    <property type="project" value="UniProtKB-KW"/>
</dbReference>
<dbReference type="GO" id="GO:0043139">
    <property type="term" value="F:5'-3' DNA helicase activity"/>
    <property type="evidence" value="ECO:0007669"/>
    <property type="project" value="UniProtKB-EC"/>
</dbReference>
<evidence type="ECO:0000256" key="4">
    <source>
        <dbReference type="ARBA" id="ARBA00022801"/>
    </source>
</evidence>
<dbReference type="Pfam" id="PF00772">
    <property type="entry name" value="DnaB"/>
    <property type="match status" value="1"/>
</dbReference>
<reference evidence="13" key="1">
    <citation type="submission" date="2013-12" db="EMBL/GenBank/DDBJ databases">
        <title>A Varibaculum cambriense genome reconstructed from a premature infant gut community with otherwise low bacterial novelty that shifts toward anaerobic metabolism during the third week of life.</title>
        <authorList>
            <person name="Brown C.T."/>
            <person name="Sharon I."/>
            <person name="Thomas B.C."/>
            <person name="Castelle C.J."/>
            <person name="Morowitz M.J."/>
            <person name="Banfield J.F."/>
        </authorList>
    </citation>
    <scope>NUCLEOTIDE SEQUENCE</scope>
</reference>
<evidence type="ECO:0000259" key="12">
    <source>
        <dbReference type="Pfam" id="PF03796"/>
    </source>
</evidence>
<protein>
    <recommendedName>
        <fullName evidence="9">DNA 5'-3' helicase</fullName>
        <ecNumber evidence="9">5.6.2.3</ecNumber>
    </recommendedName>
</protein>
<gene>
    <name evidence="13" type="ORF">Q604_UNBc4C00319G0004</name>
</gene>
<dbReference type="Pfam" id="PF03796">
    <property type="entry name" value="DnaB_C"/>
    <property type="match status" value="1"/>
</dbReference>
<evidence type="ECO:0000313" key="13">
    <source>
        <dbReference type="EMBL" id="ETJ15122.1"/>
    </source>
</evidence>
<keyword evidence="4" id="KW-0378">Hydrolase</keyword>
<dbReference type="InterPro" id="IPR007693">
    <property type="entry name" value="DNA_helicase_DnaB-like_N"/>
</dbReference>
<dbReference type="EMBL" id="AZMM01019100">
    <property type="protein sequence ID" value="ETJ15122.1"/>
    <property type="molecule type" value="Genomic_DNA"/>
</dbReference>
<evidence type="ECO:0000256" key="9">
    <source>
        <dbReference type="ARBA" id="ARBA00044969"/>
    </source>
</evidence>
<keyword evidence="7" id="KW-0238">DNA-binding</keyword>